<reference evidence="1 2" key="1">
    <citation type="submission" date="2019-03" db="EMBL/GenBank/DDBJ databases">
        <title>Genomic Encyclopedia of Type Strains, Phase IV (KMG-IV): sequencing the most valuable type-strain genomes for metagenomic binning, comparative biology and taxonomic classification.</title>
        <authorList>
            <person name="Goeker M."/>
        </authorList>
    </citation>
    <scope>NUCLEOTIDE SEQUENCE [LARGE SCALE GENOMIC DNA]</scope>
    <source>
        <strain evidence="1 2">DSM 45934</strain>
    </source>
</reference>
<protein>
    <submittedName>
        <fullName evidence="1">Short subunit dehydrogenase</fullName>
    </submittedName>
</protein>
<comment type="caution">
    <text evidence="1">The sequence shown here is derived from an EMBL/GenBank/DDBJ whole genome shotgun (WGS) entry which is preliminary data.</text>
</comment>
<dbReference type="PANTHER" id="PTHR43431">
    <property type="entry name" value="OXIDOREDUCTASE, SHORT CHAIN DEHYDROGENASE/REDUCTASE FAMILY (AFU_ORTHOLOGUE AFUA_5G14000)"/>
    <property type="match status" value="1"/>
</dbReference>
<dbReference type="AlphaFoldDB" id="A0A4R2JKU7"/>
<proteinExistence type="predicted"/>
<dbReference type="PANTHER" id="PTHR43431:SF7">
    <property type="entry name" value="OXIDOREDUCTASE, SHORT CHAIN DEHYDROGENASE_REDUCTASE FAMILY (AFU_ORTHOLOGUE AFUA_5G14000)"/>
    <property type="match status" value="1"/>
</dbReference>
<keyword evidence="2" id="KW-1185">Reference proteome</keyword>
<dbReference type="SUPFAM" id="SSF51735">
    <property type="entry name" value="NAD(P)-binding Rossmann-fold domains"/>
    <property type="match status" value="1"/>
</dbReference>
<dbReference type="Gene3D" id="3.40.50.720">
    <property type="entry name" value="NAD(P)-binding Rossmann-like Domain"/>
    <property type="match status" value="1"/>
</dbReference>
<sequence>MPAIAIVGSGAGLGLSIAKVFGRHGFDVALIARNEEKLGGFTARLATDGVKAVGFPADVTDPQALVGALNRAADQFGGIDVLEFSVPPVDFVEALDVTVANVRPQMECVCYGAITATQAVLPAMVAAGTGTLLFTTGASSVVPRAAFGSAGIAGAALRNWVLNLHEALGEKGVYVGHVAIGAWIEGTPAPAGVVTMHPDDIAAVYWNLYTTRDQAERLVTA</sequence>
<dbReference type="RefSeq" id="WP_132116895.1">
    <property type="nucleotide sequence ID" value="NZ_SLWS01000004.1"/>
</dbReference>
<gene>
    <name evidence="1" type="ORF">EV192_10410</name>
</gene>
<dbReference type="InterPro" id="IPR036291">
    <property type="entry name" value="NAD(P)-bd_dom_sf"/>
</dbReference>
<dbReference type="EMBL" id="SLWS01000004">
    <property type="protein sequence ID" value="TCO59172.1"/>
    <property type="molecule type" value="Genomic_DNA"/>
</dbReference>
<dbReference type="Proteomes" id="UP000295680">
    <property type="component" value="Unassembled WGS sequence"/>
</dbReference>
<dbReference type="Pfam" id="PF00106">
    <property type="entry name" value="adh_short"/>
    <property type="match status" value="1"/>
</dbReference>
<evidence type="ECO:0000313" key="1">
    <source>
        <dbReference type="EMBL" id="TCO59172.1"/>
    </source>
</evidence>
<accession>A0A4R2JKU7</accession>
<dbReference type="InterPro" id="IPR002347">
    <property type="entry name" value="SDR_fam"/>
</dbReference>
<name>A0A4R2JKU7_9PSEU</name>
<dbReference type="OrthoDB" id="9799818at2"/>
<evidence type="ECO:0000313" key="2">
    <source>
        <dbReference type="Proteomes" id="UP000295680"/>
    </source>
</evidence>
<organism evidence="1 2">
    <name type="scientific">Actinocrispum wychmicini</name>
    <dbReference type="NCBI Taxonomy" id="1213861"/>
    <lineage>
        <taxon>Bacteria</taxon>
        <taxon>Bacillati</taxon>
        <taxon>Actinomycetota</taxon>
        <taxon>Actinomycetes</taxon>
        <taxon>Pseudonocardiales</taxon>
        <taxon>Pseudonocardiaceae</taxon>
        <taxon>Actinocrispum</taxon>
    </lineage>
</organism>